<dbReference type="Proteomes" id="UP000177208">
    <property type="component" value="Unassembled WGS sequence"/>
</dbReference>
<proteinExistence type="inferred from homology"/>
<evidence type="ECO:0000256" key="1">
    <source>
        <dbReference type="ARBA" id="ARBA00007637"/>
    </source>
</evidence>
<dbReference type="InterPro" id="IPR036291">
    <property type="entry name" value="NAD(P)-bd_dom_sf"/>
</dbReference>
<feature type="domain" description="NAD-dependent epimerase/dehydratase" evidence="2">
    <location>
        <begin position="4"/>
        <end position="208"/>
    </location>
</feature>
<dbReference type="SUPFAM" id="SSF51735">
    <property type="entry name" value="NAD(P)-binding Rossmann-fold domains"/>
    <property type="match status" value="1"/>
</dbReference>
<comment type="caution">
    <text evidence="3">The sequence shown here is derived from an EMBL/GenBank/DDBJ whole genome shotgun (WGS) entry which is preliminary data.</text>
</comment>
<dbReference type="AlphaFoldDB" id="A0A1F7GBV4"/>
<evidence type="ECO:0000313" key="3">
    <source>
        <dbReference type="EMBL" id="OGK16409.1"/>
    </source>
</evidence>
<dbReference type="Pfam" id="PF01370">
    <property type="entry name" value="Epimerase"/>
    <property type="match status" value="1"/>
</dbReference>
<protein>
    <recommendedName>
        <fullName evidence="2">NAD-dependent epimerase/dehydratase domain-containing protein</fullName>
    </recommendedName>
</protein>
<reference evidence="3 4" key="1">
    <citation type="journal article" date="2016" name="Nat. Commun.">
        <title>Thousands of microbial genomes shed light on interconnected biogeochemical processes in an aquifer system.</title>
        <authorList>
            <person name="Anantharaman K."/>
            <person name="Brown C.T."/>
            <person name="Hug L.A."/>
            <person name="Sharon I."/>
            <person name="Castelle C.J."/>
            <person name="Probst A.J."/>
            <person name="Thomas B.C."/>
            <person name="Singh A."/>
            <person name="Wilkins M.J."/>
            <person name="Karaoz U."/>
            <person name="Brodie E.L."/>
            <person name="Williams K.H."/>
            <person name="Hubbard S.S."/>
            <person name="Banfield J.F."/>
        </authorList>
    </citation>
    <scope>NUCLEOTIDE SEQUENCE [LARGE SCALE GENOMIC DNA]</scope>
</reference>
<name>A0A1F7GBV4_9BACT</name>
<gene>
    <name evidence="3" type="ORF">A2774_03055</name>
</gene>
<evidence type="ECO:0000313" key="4">
    <source>
        <dbReference type="Proteomes" id="UP000177208"/>
    </source>
</evidence>
<dbReference type="PANTHER" id="PTHR43000">
    <property type="entry name" value="DTDP-D-GLUCOSE 4,6-DEHYDRATASE-RELATED"/>
    <property type="match status" value="1"/>
</dbReference>
<dbReference type="EMBL" id="MFZG01000023">
    <property type="protein sequence ID" value="OGK16409.1"/>
    <property type="molecule type" value="Genomic_DNA"/>
</dbReference>
<comment type="similarity">
    <text evidence="1">Belongs to the NAD(P)-dependent epimerase/dehydratase family.</text>
</comment>
<evidence type="ECO:0000259" key="2">
    <source>
        <dbReference type="Pfam" id="PF01370"/>
    </source>
</evidence>
<accession>A0A1F7GBV4</accession>
<sequence>MSKILIFGSTGFIGQNFITGSKLDNDFRLIAPTRNACNLLNFTQTQNFIKKIKPGIILNLAYYGGVTSAIKYSQTNLVNNIKIATNILNSVKGNLRIKKIFFLSSSLSKEPKNTYAHIKAQTTSLSLALAKKWQLPLVILRPYNLYGPHDRRTVVYRTIASILKKQAFSLTAGRQKRDYLFIQDFVKILDLVVENWINFENYETYDIGSGKAVQMKQVFSRIFKLLNFKGPYQTKDYSPDEYWYQKADTKKVKAAIGRFQITLLESGLKQTISWIRESL</sequence>
<organism evidence="3 4">
    <name type="scientific">Candidatus Roizmanbacteria bacterium RIFCSPHIGHO2_01_FULL_39_12c</name>
    <dbReference type="NCBI Taxonomy" id="1802031"/>
    <lineage>
        <taxon>Bacteria</taxon>
        <taxon>Candidatus Roizmaniibacteriota</taxon>
    </lineage>
</organism>
<dbReference type="InterPro" id="IPR001509">
    <property type="entry name" value="Epimerase_deHydtase"/>
</dbReference>
<dbReference type="Gene3D" id="3.90.25.10">
    <property type="entry name" value="UDP-galactose 4-epimerase, domain 1"/>
    <property type="match status" value="1"/>
</dbReference>
<dbReference type="Gene3D" id="3.40.50.720">
    <property type="entry name" value="NAD(P)-binding Rossmann-like Domain"/>
    <property type="match status" value="1"/>
</dbReference>